<evidence type="ECO:0000256" key="3">
    <source>
        <dbReference type="ARBA" id="ARBA00022519"/>
    </source>
</evidence>
<feature type="binding site" evidence="10">
    <location>
        <position position="192"/>
    </location>
    <ligand>
        <name>substrate</name>
    </ligand>
</feature>
<feature type="binding site" evidence="10">
    <location>
        <begin position="104"/>
        <end position="105"/>
    </location>
    <ligand>
        <name>substrate</name>
    </ligand>
</feature>
<proteinExistence type="inferred from homology"/>
<dbReference type="RefSeq" id="WP_047214343.1">
    <property type="nucleotide sequence ID" value="NZ_CP011568.3"/>
</dbReference>
<dbReference type="GO" id="GO:0008758">
    <property type="term" value="F:UDP-2,3-diacylglucosamine hydrolase activity"/>
    <property type="evidence" value="ECO:0007669"/>
    <property type="project" value="UniProtKB-UniRule"/>
</dbReference>
<dbReference type="UniPathway" id="UPA00359">
    <property type="reaction ID" value="UER00480"/>
</dbReference>
<evidence type="ECO:0000256" key="6">
    <source>
        <dbReference type="ARBA" id="ARBA00022801"/>
    </source>
</evidence>
<dbReference type="AlphaFoldDB" id="A0A0G3ER64"/>
<evidence type="ECO:0000256" key="5">
    <source>
        <dbReference type="ARBA" id="ARBA00022723"/>
    </source>
</evidence>
<feature type="binding site" evidence="10">
    <location>
        <position position="56"/>
    </location>
    <ligand>
        <name>Mn(2+)</name>
        <dbReference type="ChEBI" id="CHEBI:29035"/>
        <label>2</label>
    </ligand>
</feature>
<feature type="binding site" evidence="10">
    <location>
        <position position="189"/>
    </location>
    <ligand>
        <name>substrate</name>
    </ligand>
</feature>
<dbReference type="GO" id="GO:0030145">
    <property type="term" value="F:manganese ion binding"/>
    <property type="evidence" value="ECO:0007669"/>
    <property type="project" value="UniProtKB-UniRule"/>
</dbReference>
<dbReference type="STRING" id="445709.ABW99_10035"/>
<feature type="binding site" evidence="10">
    <location>
        <position position="104"/>
    </location>
    <ligand>
        <name>Mn(2+)</name>
        <dbReference type="ChEBI" id="CHEBI:29035"/>
        <label>2</label>
    </ligand>
</feature>
<keyword evidence="3 10" id="KW-0997">Cell inner membrane</keyword>
<feature type="binding site" evidence="10">
    <location>
        <position position="25"/>
    </location>
    <ligand>
        <name>Mn(2+)</name>
        <dbReference type="ChEBI" id="CHEBI:29035"/>
        <label>1</label>
    </ligand>
</feature>
<comment type="pathway">
    <text evidence="10">Glycolipid biosynthesis; lipid IV(A) biosynthesis; lipid IV(A) from (3R)-3-hydroxytetradecanoyl-[acyl-carrier-protein] and UDP-N-acetyl-alpha-D-glucosamine: step 4/6.</text>
</comment>
<protein>
    <recommendedName>
        <fullName evidence="10">UDP-2,3-diacylglucosamine hydrolase</fullName>
        <ecNumber evidence="10">3.6.1.54</ecNumber>
    </recommendedName>
    <alternativeName>
        <fullName evidence="10">UDP-2,3-diacylglucosamine diphosphatase</fullName>
    </alternativeName>
</protein>
<dbReference type="EMBL" id="CP011568">
    <property type="protein sequence ID" value="AKJ68499.1"/>
    <property type="molecule type" value="Genomic_DNA"/>
</dbReference>
<dbReference type="GO" id="GO:0009245">
    <property type="term" value="P:lipid A biosynthetic process"/>
    <property type="evidence" value="ECO:0007669"/>
    <property type="project" value="UniProtKB-UniRule"/>
</dbReference>
<feature type="binding site" evidence="10">
    <location>
        <position position="23"/>
    </location>
    <ligand>
        <name>Mn(2+)</name>
        <dbReference type="ChEBI" id="CHEBI:29035"/>
        <label>1</label>
    </ligand>
</feature>
<evidence type="ECO:0000256" key="10">
    <source>
        <dbReference type="HAMAP-Rule" id="MF_00575"/>
    </source>
</evidence>
<dbReference type="Proteomes" id="UP000036700">
    <property type="component" value="Chromosome"/>
</dbReference>
<evidence type="ECO:0000313" key="12">
    <source>
        <dbReference type="EMBL" id="AKJ68499.1"/>
    </source>
</evidence>
<keyword evidence="8 10" id="KW-0472">Membrane</keyword>
<dbReference type="GO" id="GO:0005737">
    <property type="term" value="C:cytoplasm"/>
    <property type="evidence" value="ECO:0007669"/>
    <property type="project" value="InterPro"/>
</dbReference>
<feature type="binding site" evidence="10">
    <location>
        <position position="218"/>
    </location>
    <ligand>
        <name>Mn(2+)</name>
        <dbReference type="ChEBI" id="CHEBI:29035"/>
        <label>2</label>
    </ligand>
</feature>
<sequence>MPFEIARLPASFHLRGPALFISDLHLSPALPRTTAAFDALLQGPARSAGELFILGDFFEYWVGDDMLDTDPDDPASFGAFARDIAARLAALGATGIPIHIMPGNRDFLLGQRFARSAGATLLHDPCVVERFGQRIVLTHGDMLCRDDLAYMRYRRIVRSPRLQHLFLALPLRFRMAIAERLRARSAGTQQRKIYDDVDHAAARELFSCAEAPTLIHGHTHRPACHEDRDARGRSTHRWVLTDWECDHGQPRAGYLQWDADGLRAVPYSAPQHL</sequence>
<dbReference type="NCBIfam" id="TIGR01854">
    <property type="entry name" value="lipid_A_lpxH"/>
    <property type="match status" value="1"/>
</dbReference>
<keyword evidence="7 10" id="KW-0443">Lipid metabolism</keyword>
<reference evidence="13" key="1">
    <citation type="submission" date="2015-06" db="EMBL/GenBank/DDBJ databases">
        <authorList>
            <person name="Lim Y.L."/>
            <person name="Ee R."/>
            <person name="Yong D."/>
            <person name="How K.Y."/>
            <person name="Yin W.F."/>
            <person name="Chan K.G."/>
        </authorList>
    </citation>
    <scope>NUCLEOTIDE SEQUENCE [LARGE SCALE GENOMIC DNA]</scope>
    <source>
        <strain evidence="13">DSM 25325</strain>
    </source>
</reference>
<dbReference type="Gene3D" id="3.60.21.10">
    <property type="match status" value="1"/>
</dbReference>
<dbReference type="HAMAP" id="MF_00575">
    <property type="entry name" value="LpxH"/>
    <property type="match status" value="1"/>
</dbReference>
<dbReference type="OrthoDB" id="9783283at2"/>
<comment type="catalytic activity">
    <reaction evidence="10">
        <text>UDP-2-N,3-O-bis[(3R)-3-hydroxytetradecanoyl]-alpha-D-glucosamine + H2O = 2-N,3-O-bis[(3R)-3-hydroxytetradecanoyl]-alpha-D-glucosaminyl 1-phosphate + UMP + 2 H(+)</text>
        <dbReference type="Rhea" id="RHEA:25213"/>
        <dbReference type="ChEBI" id="CHEBI:15377"/>
        <dbReference type="ChEBI" id="CHEBI:15378"/>
        <dbReference type="ChEBI" id="CHEBI:57865"/>
        <dbReference type="ChEBI" id="CHEBI:57957"/>
        <dbReference type="ChEBI" id="CHEBI:78847"/>
        <dbReference type="EC" id="3.6.1.54"/>
    </reaction>
</comment>
<feature type="binding site" evidence="10">
    <location>
        <position position="185"/>
    </location>
    <ligand>
        <name>substrate</name>
    </ligand>
</feature>
<feature type="binding site" evidence="10">
    <location>
        <position position="139"/>
    </location>
    <ligand>
        <name>Mn(2+)</name>
        <dbReference type="ChEBI" id="CHEBI:29035"/>
        <label>2</label>
    </ligand>
</feature>
<evidence type="ECO:0000256" key="1">
    <source>
        <dbReference type="ARBA" id="ARBA00022475"/>
    </source>
</evidence>
<dbReference type="InterPro" id="IPR043461">
    <property type="entry name" value="LpxH-like"/>
</dbReference>
<keyword evidence="4 10" id="KW-0441">Lipid A biosynthesis</keyword>
<evidence type="ECO:0000256" key="8">
    <source>
        <dbReference type="ARBA" id="ARBA00023136"/>
    </source>
</evidence>
<dbReference type="SUPFAM" id="SSF56300">
    <property type="entry name" value="Metallo-dependent phosphatases"/>
    <property type="match status" value="1"/>
</dbReference>
<dbReference type="GO" id="GO:0019897">
    <property type="term" value="C:extrinsic component of plasma membrane"/>
    <property type="evidence" value="ECO:0007669"/>
    <property type="project" value="UniProtKB-UniRule"/>
</dbReference>
<comment type="cofactor">
    <cofactor evidence="10">
        <name>Mn(2+)</name>
        <dbReference type="ChEBI" id="CHEBI:29035"/>
    </cofactor>
    <text evidence="10">Binds 2 Mn(2+) ions per subunit in a binuclear metal center.</text>
</comment>
<dbReference type="InterPro" id="IPR029052">
    <property type="entry name" value="Metallo-depent_PP-like"/>
</dbReference>
<comment type="function">
    <text evidence="10">Hydrolyzes the pyrophosphate bond of UDP-2,3-diacylglucosamine to yield 2,3-diacylglucosamine 1-phosphate (lipid X) and UMP by catalyzing the attack of water at the alpha-P atom. Involved in the biosynthesis of lipid A, a phosphorylated glycolipid that anchors the lipopolysaccharide to the outer membrane of the cell.</text>
</comment>
<organism evidence="12 13">
    <name type="scientific">Pandoraea thiooxydans</name>
    <dbReference type="NCBI Taxonomy" id="445709"/>
    <lineage>
        <taxon>Bacteria</taxon>
        <taxon>Pseudomonadati</taxon>
        <taxon>Pseudomonadota</taxon>
        <taxon>Betaproteobacteria</taxon>
        <taxon>Burkholderiales</taxon>
        <taxon>Burkholderiaceae</taxon>
        <taxon>Pandoraea</taxon>
    </lineage>
</organism>
<keyword evidence="9 10" id="KW-0464">Manganese</keyword>
<dbReference type="InterPro" id="IPR010138">
    <property type="entry name" value="UDP-diacylglucosamine_Hdrlase"/>
</dbReference>
<gene>
    <name evidence="10" type="primary">lpxH</name>
    <name evidence="12" type="ORF">ABW99_10035</name>
</gene>
<feature type="domain" description="Calcineurin-like phosphoesterase" evidence="11">
    <location>
        <begin position="18"/>
        <end position="222"/>
    </location>
</feature>
<dbReference type="PANTHER" id="PTHR34990">
    <property type="entry name" value="UDP-2,3-DIACYLGLUCOSAMINE HYDROLASE-RELATED"/>
    <property type="match status" value="1"/>
</dbReference>
<accession>A0A0G3ER64</accession>
<dbReference type="Pfam" id="PF00149">
    <property type="entry name" value="Metallophos"/>
    <property type="match status" value="1"/>
</dbReference>
<dbReference type="EC" id="3.6.1.54" evidence="10"/>
<name>A0A0G3ER64_9BURK</name>
<feature type="binding site" evidence="10">
    <location>
        <position position="147"/>
    </location>
    <ligand>
        <name>substrate</name>
    </ligand>
</feature>
<dbReference type="KEGG" id="ptx:ABW99_10035"/>
<keyword evidence="5 10" id="KW-0479">Metal-binding</keyword>
<evidence type="ECO:0000256" key="4">
    <source>
        <dbReference type="ARBA" id="ARBA00022556"/>
    </source>
</evidence>
<keyword evidence="2 10" id="KW-0444">Lipid biosynthesis</keyword>
<dbReference type="InterPro" id="IPR004843">
    <property type="entry name" value="Calcineurin-like_PHP"/>
</dbReference>
<evidence type="ECO:0000313" key="13">
    <source>
        <dbReference type="Proteomes" id="UP000036700"/>
    </source>
</evidence>
<keyword evidence="1 10" id="KW-1003">Cell membrane</keyword>
<evidence type="ECO:0000256" key="7">
    <source>
        <dbReference type="ARBA" id="ARBA00023098"/>
    </source>
</evidence>
<dbReference type="NCBIfam" id="NF003743">
    <property type="entry name" value="PRK05340.1"/>
    <property type="match status" value="1"/>
</dbReference>
<dbReference type="PATRIC" id="fig|445709.3.peg.2144"/>
<feature type="binding site" evidence="10">
    <location>
        <position position="56"/>
    </location>
    <ligand>
        <name>Mn(2+)</name>
        <dbReference type="ChEBI" id="CHEBI:29035"/>
        <label>1</label>
    </ligand>
</feature>
<keyword evidence="13" id="KW-1185">Reference proteome</keyword>
<comment type="similarity">
    <text evidence="10">Belongs to the LpxH family.</text>
</comment>
<evidence type="ECO:0000256" key="2">
    <source>
        <dbReference type="ARBA" id="ARBA00022516"/>
    </source>
</evidence>
<keyword evidence="6 10" id="KW-0378">Hydrolase</keyword>
<evidence type="ECO:0000259" key="11">
    <source>
        <dbReference type="Pfam" id="PF00149"/>
    </source>
</evidence>
<feature type="binding site" evidence="10">
    <location>
        <position position="218"/>
    </location>
    <ligand>
        <name>substrate</name>
    </ligand>
</feature>
<dbReference type="PANTHER" id="PTHR34990:SF1">
    <property type="entry name" value="UDP-2,3-DIACYLGLUCOSAMINE HYDROLASE"/>
    <property type="match status" value="1"/>
</dbReference>
<comment type="subcellular location">
    <subcellularLocation>
        <location evidence="10">Cell inner membrane</location>
        <topology evidence="10">Peripheral membrane protein</topology>
        <orientation evidence="10">Cytoplasmic side</orientation>
    </subcellularLocation>
</comment>
<dbReference type="CDD" id="cd07398">
    <property type="entry name" value="MPP_YbbF-LpxH"/>
    <property type="match status" value="1"/>
</dbReference>
<evidence type="ECO:0000256" key="9">
    <source>
        <dbReference type="ARBA" id="ARBA00023211"/>
    </source>
</evidence>
<feature type="binding site" evidence="10">
    <location>
        <position position="220"/>
    </location>
    <ligand>
        <name>Mn(2+)</name>
        <dbReference type="ChEBI" id="CHEBI:29035"/>
        <label>1</label>
    </ligand>
</feature>